<evidence type="ECO:0000313" key="2">
    <source>
        <dbReference type="EMBL" id="MBU5591446.1"/>
    </source>
</evidence>
<name>A0ABS6EZJ0_9CLOT</name>
<dbReference type="Proteomes" id="UP000736583">
    <property type="component" value="Unassembled WGS sequence"/>
</dbReference>
<evidence type="ECO:0000259" key="1">
    <source>
        <dbReference type="Pfam" id="PF03190"/>
    </source>
</evidence>
<dbReference type="PIRSF" id="PIRSF006402">
    <property type="entry name" value="UCP006402_thioredoxin"/>
    <property type="match status" value="1"/>
</dbReference>
<keyword evidence="3" id="KW-1185">Reference proteome</keyword>
<feature type="domain" description="Spermatogenesis-associated protein 20-like TRX" evidence="1">
    <location>
        <begin position="5"/>
        <end position="166"/>
    </location>
</feature>
<dbReference type="InterPro" id="IPR024705">
    <property type="entry name" value="Ssp411"/>
</dbReference>
<accession>A0ABS6EZJ0</accession>
<proteinExistence type="predicted"/>
<dbReference type="PANTHER" id="PTHR42899">
    <property type="entry name" value="SPERMATOGENESIS-ASSOCIATED PROTEIN 20"/>
    <property type="match status" value="1"/>
</dbReference>
<reference evidence="2 3" key="1">
    <citation type="submission" date="2021-06" db="EMBL/GenBank/DDBJ databases">
        <authorList>
            <person name="Sun Q."/>
            <person name="Li D."/>
        </authorList>
    </citation>
    <scope>NUCLEOTIDE SEQUENCE [LARGE SCALE GENOMIC DNA]</scope>
    <source>
        <strain evidence="2 3">MSJ-4</strain>
    </source>
</reference>
<gene>
    <name evidence="2" type="ORF">KQI89_06695</name>
</gene>
<dbReference type="InterPro" id="IPR004879">
    <property type="entry name" value="Ssp411-like_TRX"/>
</dbReference>
<dbReference type="Pfam" id="PF03190">
    <property type="entry name" value="Thioredox_DsbH"/>
    <property type="match status" value="1"/>
</dbReference>
<evidence type="ECO:0000313" key="3">
    <source>
        <dbReference type="Proteomes" id="UP000736583"/>
    </source>
</evidence>
<dbReference type="EMBL" id="JAHLQL010000001">
    <property type="protein sequence ID" value="MBU5591446.1"/>
    <property type="molecule type" value="Genomic_DNA"/>
</dbReference>
<sequence>MYNKTNRLINEKSPYLLQHAYNPVDWFPWSEEAFEKAKKEDKPIFLSIGYSTCHWCHVMERESFEDEEVAYLLNAYFVPIKVDREERPDIDSVYMSVCQAMTGAGGWPLNLFLTPDKKPFYAGTYFPKRPKYNQPGLMELLENINEVWKNNREHVLATSNQVVKSLKGYSEDESGEIPEDIFNKAYESFLKSFDPVFGGFGRAPKFPTPHNLSYLLNYYKVKGENKALDIVKTTLDNMYKGGIFDHIGFGFSRYSVDEKWLVPHFEKMLYDNALLAITYLEAYEVTKGELYKEVAEKIFTYVLRDMTSPEGGFYSGEDADSEGVEGKFYLWTWPEIYEPLEMEEGDLFVNHYGISKTGNFEGSNIPNLIGEELEDIEQKQLKNSLEKIIEKLFKHREKRIHPHKDDKILTSWNGLMIAALAYGARVLNNNEYKTAALKALDFIFHNLERCDGRLLARFRKGESAYLAYLEDYAFIVWALIEAYETTKDYSHIEKALVLNEQMIELFLDEEKGGLFIYGKDSEELILRPKDIYDGAIPSGNSVATMNMLKLYEIAGDRKLKEKAEQIFRTFGKSIEGIPQAHSKILSAFLYYSFQLK</sequence>
<dbReference type="PANTHER" id="PTHR42899:SF1">
    <property type="entry name" value="SPERMATOGENESIS-ASSOCIATED PROTEIN 20"/>
    <property type="match status" value="1"/>
</dbReference>
<organism evidence="2 3">
    <name type="scientific">Clostridium simiarum</name>
    <dbReference type="NCBI Taxonomy" id="2841506"/>
    <lineage>
        <taxon>Bacteria</taxon>
        <taxon>Bacillati</taxon>
        <taxon>Bacillota</taxon>
        <taxon>Clostridia</taxon>
        <taxon>Eubacteriales</taxon>
        <taxon>Clostridiaceae</taxon>
        <taxon>Clostridium</taxon>
    </lineage>
</organism>
<comment type="caution">
    <text evidence="2">The sequence shown here is derived from an EMBL/GenBank/DDBJ whole genome shotgun (WGS) entry which is preliminary data.</text>
</comment>
<dbReference type="CDD" id="cd02955">
    <property type="entry name" value="SSP411"/>
    <property type="match status" value="1"/>
</dbReference>
<protein>
    <submittedName>
        <fullName evidence="2">Thioredoxin domain-containing protein</fullName>
    </submittedName>
</protein>